<dbReference type="GO" id="GO:0016891">
    <property type="term" value="F:RNA endonuclease activity producing 5'-phosphomonoesters, hydrolytic mechanism"/>
    <property type="evidence" value="ECO:0000318"/>
    <property type="project" value="GO_Central"/>
</dbReference>
<dbReference type="AlphaFoldDB" id="Q54TK6"/>
<dbReference type="InParanoid" id="Q54TK6"/>
<dbReference type="Pfam" id="PF13091">
    <property type="entry name" value="PLDc_2"/>
    <property type="match status" value="1"/>
</dbReference>
<dbReference type="GO" id="GO:0034587">
    <property type="term" value="P:piRNA processing"/>
    <property type="evidence" value="ECO:0000318"/>
    <property type="project" value="GO_Central"/>
</dbReference>
<dbReference type="EMBL" id="AAFI02000042">
    <property type="protein sequence ID" value="EAL66609.1"/>
    <property type="molecule type" value="Genomic_DNA"/>
</dbReference>
<keyword evidence="3" id="KW-0443">Lipid metabolism</keyword>
<dbReference type="SUPFAM" id="SSF56024">
    <property type="entry name" value="Phospholipase D/nuclease"/>
    <property type="match status" value="1"/>
</dbReference>
<dbReference type="Gene3D" id="3.30.870.10">
    <property type="entry name" value="Endonuclease Chain A"/>
    <property type="match status" value="1"/>
</dbReference>
<evidence type="ECO:0000256" key="5">
    <source>
        <dbReference type="ARBA" id="ARBA00040549"/>
    </source>
</evidence>
<keyword evidence="2" id="KW-0442">Lipid degradation</keyword>
<dbReference type="GeneID" id="8623194"/>
<dbReference type="InterPro" id="IPR051406">
    <property type="entry name" value="PLD_domain"/>
</dbReference>
<evidence type="ECO:0000256" key="2">
    <source>
        <dbReference type="ARBA" id="ARBA00022963"/>
    </source>
</evidence>
<name>Q54TK6_DICDI</name>
<dbReference type="Proteomes" id="UP000002195">
    <property type="component" value="Unassembled WGS sequence"/>
</dbReference>
<dbReference type="KEGG" id="ddi:DDB_G0281695"/>
<dbReference type="dictyBase" id="DDB_G0281695"/>
<evidence type="ECO:0000313" key="8">
    <source>
        <dbReference type="Proteomes" id="UP000002195"/>
    </source>
</evidence>
<organism evidence="7 8">
    <name type="scientific">Dictyostelium discoideum</name>
    <name type="common">Social amoeba</name>
    <dbReference type="NCBI Taxonomy" id="44689"/>
    <lineage>
        <taxon>Eukaryota</taxon>
        <taxon>Amoebozoa</taxon>
        <taxon>Evosea</taxon>
        <taxon>Eumycetozoa</taxon>
        <taxon>Dictyostelia</taxon>
        <taxon>Dictyosteliales</taxon>
        <taxon>Dictyosteliaceae</taxon>
        <taxon>Dictyostelium</taxon>
    </lineage>
</organism>
<dbReference type="Reactome" id="R-DDI-1483166">
    <property type="pathway name" value="Synthesis of PA"/>
</dbReference>
<dbReference type="RefSeq" id="XP_640585.1">
    <property type="nucleotide sequence ID" value="XM_635493.1"/>
</dbReference>
<sequence length="418" mass="48755">MDDLNIFKNNYFKAEINVGGTIIEDTQSVKCLFHGITNELINLIDNSKKGDFILFCVAWFTNLDILKKLKLAKNKGVRILIVILKEPWLIKNTKLMTKYSNLNNMDDLEKKDYLKIFKEYGNEFCLKKIVDWNSLNFEEDTVRVCGKIQTNPSEYISRMHNKFIVFGSFENGKIEPKTVWTGSFNISIAAGKSFENVIILNSTEAASQYLKQFCLIFFLSEPLETKNLIMSPNVTYDTFKAKENVLVRTSSLLEDEVEEDKKVFWFMSEIIKTDTSTGSATVKFPIGFKEKIPFCNIQSSKLKLVKLFKDFQKGLLYIIKNKDKNSYKSGKLIEKTKKDNEIILNFELVHEKNKIIEKKFNGIIYSLYYSCMVCIPIQGQLHLDQEYPIEFYKVLIQILDQFPLKLHFYNHPFHKYDV</sequence>
<dbReference type="VEuPathDB" id="AmoebaDB:DDB_G0281695"/>
<dbReference type="HOGENOM" id="CLU_657924_0_0_1"/>
<comment type="caution">
    <text evidence="7">The sequence shown here is derived from an EMBL/GenBank/DDBJ whole genome shotgun (WGS) entry which is preliminary data.</text>
</comment>
<evidence type="ECO:0000259" key="6">
    <source>
        <dbReference type="Pfam" id="PF13091"/>
    </source>
</evidence>
<gene>
    <name evidence="7" type="ORF">DDB_G0281695</name>
</gene>
<evidence type="ECO:0000313" key="7">
    <source>
        <dbReference type="EMBL" id="EAL66609.1"/>
    </source>
</evidence>
<evidence type="ECO:0000256" key="4">
    <source>
        <dbReference type="ARBA" id="ARBA00038012"/>
    </source>
</evidence>
<evidence type="ECO:0000256" key="3">
    <source>
        <dbReference type="ARBA" id="ARBA00023098"/>
    </source>
</evidence>
<dbReference type="PaxDb" id="44689-DDB0302420"/>
<dbReference type="PANTHER" id="PTHR43856:SF1">
    <property type="entry name" value="MITOCHONDRIAL CARDIOLIPIN HYDROLASE"/>
    <property type="match status" value="1"/>
</dbReference>
<dbReference type="PANTHER" id="PTHR43856">
    <property type="entry name" value="CARDIOLIPIN HYDROLASE"/>
    <property type="match status" value="1"/>
</dbReference>
<dbReference type="GO" id="GO:0016042">
    <property type="term" value="P:lipid catabolic process"/>
    <property type="evidence" value="ECO:0007669"/>
    <property type="project" value="UniProtKB-KW"/>
</dbReference>
<comment type="similarity">
    <text evidence="4">Belongs to the phospholipase D family. MitoPLD/Zucchini subfamily.</text>
</comment>
<dbReference type="FunFam" id="3.30.870.10:FF:000145">
    <property type="entry name" value="Uncharacterized protein"/>
    <property type="match status" value="1"/>
</dbReference>
<dbReference type="CDD" id="cd09174">
    <property type="entry name" value="PLDc_Nuc_like_unchar2"/>
    <property type="match status" value="1"/>
</dbReference>
<reference evidence="7 8" key="1">
    <citation type="journal article" date="2005" name="Nature">
        <title>The genome of the social amoeba Dictyostelium discoideum.</title>
        <authorList>
            <consortium name="The Dictyostelium discoideum Sequencing Consortium"/>
            <person name="Eichinger L."/>
            <person name="Pachebat J.A."/>
            <person name="Glockner G."/>
            <person name="Rajandream M.A."/>
            <person name="Sucgang R."/>
            <person name="Berriman M."/>
            <person name="Song J."/>
            <person name="Olsen R."/>
            <person name="Szafranski K."/>
            <person name="Xu Q."/>
            <person name="Tunggal B."/>
            <person name="Kummerfeld S."/>
            <person name="Madera M."/>
            <person name="Konfortov B.A."/>
            <person name="Rivero F."/>
            <person name="Bankier A.T."/>
            <person name="Lehmann R."/>
            <person name="Hamlin N."/>
            <person name="Davies R."/>
            <person name="Gaudet P."/>
            <person name="Fey P."/>
            <person name="Pilcher K."/>
            <person name="Chen G."/>
            <person name="Saunders D."/>
            <person name="Sodergren E."/>
            <person name="Davis P."/>
            <person name="Kerhornou A."/>
            <person name="Nie X."/>
            <person name="Hall N."/>
            <person name="Anjard C."/>
            <person name="Hemphill L."/>
            <person name="Bason N."/>
            <person name="Farbrother P."/>
            <person name="Desany B."/>
            <person name="Just E."/>
            <person name="Morio T."/>
            <person name="Rost R."/>
            <person name="Churcher C."/>
            <person name="Cooper J."/>
            <person name="Haydock S."/>
            <person name="van Driessche N."/>
            <person name="Cronin A."/>
            <person name="Goodhead I."/>
            <person name="Muzny D."/>
            <person name="Mourier T."/>
            <person name="Pain A."/>
            <person name="Lu M."/>
            <person name="Harper D."/>
            <person name="Lindsay R."/>
            <person name="Hauser H."/>
            <person name="James K."/>
            <person name="Quiles M."/>
            <person name="Madan Babu M."/>
            <person name="Saito T."/>
            <person name="Buchrieser C."/>
            <person name="Wardroper A."/>
            <person name="Felder M."/>
            <person name="Thangavelu M."/>
            <person name="Johnson D."/>
            <person name="Knights A."/>
            <person name="Loulseged H."/>
            <person name="Mungall K."/>
            <person name="Oliver K."/>
            <person name="Price C."/>
            <person name="Quail M.A."/>
            <person name="Urushihara H."/>
            <person name="Hernandez J."/>
            <person name="Rabbinowitsch E."/>
            <person name="Steffen D."/>
            <person name="Sanders M."/>
            <person name="Ma J."/>
            <person name="Kohara Y."/>
            <person name="Sharp S."/>
            <person name="Simmonds M."/>
            <person name="Spiegler S."/>
            <person name="Tivey A."/>
            <person name="Sugano S."/>
            <person name="White B."/>
            <person name="Walker D."/>
            <person name="Woodward J."/>
            <person name="Winckler T."/>
            <person name="Tanaka Y."/>
            <person name="Shaulsky G."/>
            <person name="Schleicher M."/>
            <person name="Weinstock G."/>
            <person name="Rosenthal A."/>
            <person name="Cox E.C."/>
            <person name="Chisholm R.L."/>
            <person name="Gibbs R."/>
            <person name="Loomis W.F."/>
            <person name="Platzer M."/>
            <person name="Kay R.R."/>
            <person name="Williams J."/>
            <person name="Dear P.H."/>
            <person name="Noegel A.A."/>
            <person name="Barrell B."/>
            <person name="Kuspa A."/>
        </authorList>
    </citation>
    <scope>NUCLEOTIDE SEQUENCE [LARGE SCALE GENOMIC DNA]</scope>
    <source>
        <strain evidence="7 8">AX4</strain>
    </source>
</reference>
<protein>
    <recommendedName>
        <fullName evidence="5">Mitochondrial cardiolipin hydrolase</fullName>
    </recommendedName>
</protein>
<accession>Q54TK6</accession>
<proteinExistence type="inferred from homology"/>
<keyword evidence="1" id="KW-0378">Hydrolase</keyword>
<feature type="domain" description="Phospholipase D-like" evidence="6">
    <location>
        <begin position="40"/>
        <end position="213"/>
    </location>
</feature>
<evidence type="ECO:0000256" key="1">
    <source>
        <dbReference type="ARBA" id="ARBA00022801"/>
    </source>
</evidence>
<keyword evidence="8" id="KW-1185">Reference proteome</keyword>
<dbReference type="GO" id="GO:0005739">
    <property type="term" value="C:mitochondrion"/>
    <property type="evidence" value="ECO:0000318"/>
    <property type="project" value="GO_Central"/>
</dbReference>
<dbReference type="InterPro" id="IPR025202">
    <property type="entry name" value="PLD-like_dom"/>
</dbReference>